<accession>A0A0C2WBB4</accession>
<name>A0A0C2WBB4_AMAMK</name>
<gene>
    <name evidence="2" type="ORF">M378DRAFT_93447</name>
</gene>
<dbReference type="AlphaFoldDB" id="A0A0C2WBB4"/>
<dbReference type="InParanoid" id="A0A0C2WBB4"/>
<organism evidence="2 3">
    <name type="scientific">Amanita muscaria (strain Koide BX008)</name>
    <dbReference type="NCBI Taxonomy" id="946122"/>
    <lineage>
        <taxon>Eukaryota</taxon>
        <taxon>Fungi</taxon>
        <taxon>Dikarya</taxon>
        <taxon>Basidiomycota</taxon>
        <taxon>Agaricomycotina</taxon>
        <taxon>Agaricomycetes</taxon>
        <taxon>Agaricomycetidae</taxon>
        <taxon>Agaricales</taxon>
        <taxon>Pluteineae</taxon>
        <taxon>Amanitaceae</taxon>
        <taxon>Amanita</taxon>
    </lineage>
</organism>
<feature type="transmembrane region" description="Helical" evidence="1">
    <location>
        <begin position="147"/>
        <end position="165"/>
    </location>
</feature>
<keyword evidence="3" id="KW-1185">Reference proteome</keyword>
<keyword evidence="1" id="KW-1133">Transmembrane helix</keyword>
<dbReference type="Proteomes" id="UP000054549">
    <property type="component" value="Unassembled WGS sequence"/>
</dbReference>
<evidence type="ECO:0000256" key="1">
    <source>
        <dbReference type="SAM" id="Phobius"/>
    </source>
</evidence>
<keyword evidence="1" id="KW-0812">Transmembrane</keyword>
<proteinExistence type="predicted"/>
<protein>
    <submittedName>
        <fullName evidence="2">Uncharacterized protein</fullName>
    </submittedName>
</protein>
<keyword evidence="1" id="KW-0472">Membrane</keyword>
<reference evidence="2 3" key="1">
    <citation type="submission" date="2014-04" db="EMBL/GenBank/DDBJ databases">
        <title>Evolutionary Origins and Diversification of the Mycorrhizal Mutualists.</title>
        <authorList>
            <consortium name="DOE Joint Genome Institute"/>
            <consortium name="Mycorrhizal Genomics Consortium"/>
            <person name="Kohler A."/>
            <person name="Kuo A."/>
            <person name="Nagy L.G."/>
            <person name="Floudas D."/>
            <person name="Copeland A."/>
            <person name="Barry K.W."/>
            <person name="Cichocki N."/>
            <person name="Veneault-Fourrey C."/>
            <person name="LaButti K."/>
            <person name="Lindquist E.A."/>
            <person name="Lipzen A."/>
            <person name="Lundell T."/>
            <person name="Morin E."/>
            <person name="Murat C."/>
            <person name="Riley R."/>
            <person name="Ohm R."/>
            <person name="Sun H."/>
            <person name="Tunlid A."/>
            <person name="Henrissat B."/>
            <person name="Grigoriev I.V."/>
            <person name="Hibbett D.S."/>
            <person name="Martin F."/>
        </authorList>
    </citation>
    <scope>NUCLEOTIDE SEQUENCE [LARGE SCALE GENOMIC DNA]</scope>
    <source>
        <strain evidence="2 3">Koide BX008</strain>
    </source>
</reference>
<dbReference type="STRING" id="946122.A0A0C2WBB4"/>
<dbReference type="OrthoDB" id="410267at2759"/>
<dbReference type="EMBL" id="KN819179">
    <property type="protein sequence ID" value="KIL53876.1"/>
    <property type="molecule type" value="Genomic_DNA"/>
</dbReference>
<evidence type="ECO:0000313" key="2">
    <source>
        <dbReference type="EMBL" id="KIL53876.1"/>
    </source>
</evidence>
<evidence type="ECO:0000313" key="3">
    <source>
        <dbReference type="Proteomes" id="UP000054549"/>
    </source>
</evidence>
<sequence>MCRCIQVSIKILLCTYSFELWPTHGHTRGVSCTSSSPSIHASFSSLHLSSVVVSSPHFFRTAYAPQLGARLKISHTQLNVIGLAGNCKFLRIHVSSPYPCSTATCPYLLISVRLLHASLISPTLVGVYGSSAIWGRVIDARGPRIPFTSAFFLLLIGYSGIRLLYERGLAHHENTLPSFTFLLLVVCSCLTGMGGAAGAGSAINSTAKTFPDSAVRDPSFYYH</sequence>
<dbReference type="HOGENOM" id="CLU_1239856_0_0_1"/>
<feature type="transmembrane region" description="Helical" evidence="1">
    <location>
        <begin position="177"/>
        <end position="199"/>
    </location>
</feature>